<dbReference type="GO" id="GO:1990745">
    <property type="term" value="C:EARP complex"/>
    <property type="evidence" value="ECO:0007669"/>
    <property type="project" value="TreeGrafter"/>
</dbReference>
<dbReference type="GO" id="GO:0005829">
    <property type="term" value="C:cytosol"/>
    <property type="evidence" value="ECO:0007669"/>
    <property type="project" value="GOC"/>
</dbReference>
<dbReference type="PANTHER" id="PTHR15954">
    <property type="entry name" value="VACUOLAR PROTEIN SORTING-ASSOCIATED PROTEIN 51 HOMOLOG"/>
    <property type="match status" value="1"/>
</dbReference>
<accession>A0A8T9B681</accession>
<keyword evidence="2" id="KW-0333">Golgi apparatus</keyword>
<reference evidence="4 5" key="1">
    <citation type="submission" date="2018-05" db="EMBL/GenBank/DDBJ databases">
        <title>Whole genome sequencing for identification of molecular markers to develop diagnostic detection tools for the regulated plant pathogen Lachnellula willkommii.</title>
        <authorList>
            <person name="Giroux E."/>
            <person name="Bilodeau G."/>
        </authorList>
    </citation>
    <scope>NUCLEOTIDE SEQUENCE [LARGE SCALE GENOMIC DNA]</scope>
    <source>
        <strain evidence="4 5">CBS 203.66</strain>
    </source>
</reference>
<dbReference type="Pfam" id="PF08700">
    <property type="entry name" value="VPS51_Exo84_N"/>
    <property type="match status" value="1"/>
</dbReference>
<keyword evidence="5" id="KW-1185">Reference proteome</keyword>
<feature type="compositionally biased region" description="Polar residues" evidence="3">
    <location>
        <begin position="63"/>
        <end position="73"/>
    </location>
</feature>
<dbReference type="GO" id="GO:0016020">
    <property type="term" value="C:membrane"/>
    <property type="evidence" value="ECO:0007669"/>
    <property type="project" value="TreeGrafter"/>
</dbReference>
<name>A0A8T9B681_9HELO</name>
<gene>
    <name evidence="4" type="primary">vps51</name>
    <name evidence="4" type="ORF">LARI1_G003889</name>
</gene>
<dbReference type="GO" id="GO:0032456">
    <property type="term" value="P:endocytic recycling"/>
    <property type="evidence" value="ECO:0007669"/>
    <property type="project" value="TreeGrafter"/>
</dbReference>
<dbReference type="GO" id="GO:0015031">
    <property type="term" value="P:protein transport"/>
    <property type="evidence" value="ECO:0007669"/>
    <property type="project" value="UniProtKB-UniRule"/>
</dbReference>
<protein>
    <recommendedName>
        <fullName evidence="2">Vacuolar protein sorting-associated protein 51 homolog</fullName>
    </recommendedName>
</protein>
<comment type="caution">
    <text evidence="4">The sequence shown here is derived from an EMBL/GenBank/DDBJ whole genome shotgun (WGS) entry which is preliminary data.</text>
</comment>
<feature type="region of interest" description="Disordered" evidence="3">
    <location>
        <begin position="1"/>
        <end position="118"/>
    </location>
</feature>
<feature type="region of interest" description="Disordered" evidence="3">
    <location>
        <begin position="220"/>
        <end position="243"/>
    </location>
</feature>
<comment type="function">
    <text evidence="2">Acts as component of the GARP complex that is involved in retrograde transport from early and late endosomes to the trans-Golgi network (TGN).</text>
</comment>
<evidence type="ECO:0000313" key="5">
    <source>
        <dbReference type="Proteomes" id="UP000469559"/>
    </source>
</evidence>
<dbReference type="GO" id="GO:0006869">
    <property type="term" value="P:lipid transport"/>
    <property type="evidence" value="ECO:0007669"/>
    <property type="project" value="UniProtKB-UniRule"/>
</dbReference>
<evidence type="ECO:0000256" key="3">
    <source>
        <dbReference type="SAM" id="MobiDB-lite"/>
    </source>
</evidence>
<keyword evidence="2" id="KW-0445">Lipid transport</keyword>
<organism evidence="4 5">
    <name type="scientific">Lachnellula arida</name>
    <dbReference type="NCBI Taxonomy" id="1316785"/>
    <lineage>
        <taxon>Eukaryota</taxon>
        <taxon>Fungi</taxon>
        <taxon>Dikarya</taxon>
        <taxon>Ascomycota</taxon>
        <taxon>Pezizomycotina</taxon>
        <taxon>Leotiomycetes</taxon>
        <taxon>Helotiales</taxon>
        <taxon>Lachnaceae</taxon>
        <taxon>Lachnellula</taxon>
    </lineage>
</organism>
<dbReference type="AlphaFoldDB" id="A0A8T9B681"/>
<keyword evidence="2" id="KW-0813">Transport</keyword>
<dbReference type="GO" id="GO:0000938">
    <property type="term" value="C:GARP complex"/>
    <property type="evidence" value="ECO:0007669"/>
    <property type="project" value="UniProtKB-UniRule"/>
</dbReference>
<dbReference type="EMBL" id="QGMF01000496">
    <property type="protein sequence ID" value="TVY15478.1"/>
    <property type="molecule type" value="Genomic_DNA"/>
</dbReference>
<evidence type="ECO:0000313" key="4">
    <source>
        <dbReference type="EMBL" id="TVY15478.1"/>
    </source>
</evidence>
<dbReference type="GO" id="GO:0042147">
    <property type="term" value="P:retrograde transport, endosome to Golgi"/>
    <property type="evidence" value="ECO:0007669"/>
    <property type="project" value="UniProtKB-UniRule"/>
</dbReference>
<dbReference type="GO" id="GO:0007030">
    <property type="term" value="P:Golgi organization"/>
    <property type="evidence" value="ECO:0007669"/>
    <property type="project" value="UniProtKB-UniRule"/>
</dbReference>
<comment type="similarity">
    <text evidence="1 2">Belongs to the VPS51 family.</text>
</comment>
<dbReference type="OrthoDB" id="203678at2759"/>
<evidence type="ECO:0000256" key="2">
    <source>
        <dbReference type="RuleBase" id="RU368010"/>
    </source>
</evidence>
<feature type="compositionally biased region" description="Polar residues" evidence="3">
    <location>
        <begin position="94"/>
        <end position="118"/>
    </location>
</feature>
<evidence type="ECO:0000256" key="1">
    <source>
        <dbReference type="ARBA" id="ARBA00006080"/>
    </source>
</evidence>
<feature type="compositionally biased region" description="Low complexity" evidence="3">
    <location>
        <begin position="11"/>
        <end position="25"/>
    </location>
</feature>
<dbReference type="PANTHER" id="PTHR15954:SF4">
    <property type="entry name" value="VACUOLAR PROTEIN SORTING-ASSOCIATED PROTEIN 51 HOMOLOG"/>
    <property type="match status" value="1"/>
</dbReference>
<feature type="region of interest" description="Disordered" evidence="3">
    <location>
        <begin position="306"/>
        <end position="327"/>
    </location>
</feature>
<dbReference type="GO" id="GO:0048193">
    <property type="term" value="P:Golgi vesicle transport"/>
    <property type="evidence" value="ECO:0007669"/>
    <property type="project" value="TreeGrafter"/>
</dbReference>
<feature type="compositionally biased region" description="Low complexity" evidence="3">
    <location>
        <begin position="40"/>
        <end position="62"/>
    </location>
</feature>
<keyword evidence="2" id="KW-0653">Protein transport</keyword>
<dbReference type="Proteomes" id="UP000469559">
    <property type="component" value="Unassembled WGS sequence"/>
</dbReference>
<comment type="subunit">
    <text evidence="2">Component of the Golgi-associated retrograde protein (GARP) complex.</text>
</comment>
<comment type="subcellular location">
    <subcellularLocation>
        <location evidence="2">Golgi apparatus</location>
        <location evidence="2">trans-Golgi network</location>
    </subcellularLocation>
</comment>
<dbReference type="InterPro" id="IPR014812">
    <property type="entry name" value="Vps51"/>
</dbReference>
<proteinExistence type="inferred from homology"/>
<sequence>MRAEERSLGASLPNSQPSLLQLQLHPPSPREPSVNGRRVPIISTTTPSSSSRPSLEIPRSSEASPSRGPSQAQPKRANRAALREYYNLKKAQEESPSTPINDAASEASSIHDSSNSEVLESELDHAHFDASTYISHALSTQSLSELLRTYNGVLTDIRALDAEKKALVYDNYSKLIAATETIRKMRANMDPLNPMASTLDPAIASIYARAESIKREMREGMPGWQRERAEMSEGEREKAERRDRMREVAGRVLDTPERVRGLMDEGSVEEARRVWGPTLRLLERWKERGVGGGDVLDCIEDGEAAIRGEPPNEKSWVNVKSSRESKS</sequence>